<dbReference type="EMBL" id="UZAU01000366">
    <property type="status" value="NOT_ANNOTATED_CDS"/>
    <property type="molecule type" value="Genomic_DNA"/>
</dbReference>
<dbReference type="AlphaFoldDB" id="A0A803QYL4"/>
<reference evidence="1" key="2">
    <citation type="submission" date="2021-03" db="UniProtKB">
        <authorList>
            <consortium name="EnsemblPlants"/>
        </authorList>
    </citation>
    <scope>IDENTIFICATION</scope>
</reference>
<dbReference type="EnsemblPlants" id="novel_model_2957_5bd9a17a">
    <property type="protein sequence ID" value="cds.novel_model_2957_5bd9a17a"/>
    <property type="gene ID" value="novel_gene_1581_5bd9a17a"/>
</dbReference>
<accession>A0A803QYL4</accession>
<keyword evidence="2" id="KW-1185">Reference proteome</keyword>
<organism evidence="1 2">
    <name type="scientific">Cannabis sativa</name>
    <name type="common">Hemp</name>
    <name type="synonym">Marijuana</name>
    <dbReference type="NCBI Taxonomy" id="3483"/>
    <lineage>
        <taxon>Eukaryota</taxon>
        <taxon>Viridiplantae</taxon>
        <taxon>Streptophyta</taxon>
        <taxon>Embryophyta</taxon>
        <taxon>Tracheophyta</taxon>
        <taxon>Spermatophyta</taxon>
        <taxon>Magnoliopsida</taxon>
        <taxon>eudicotyledons</taxon>
        <taxon>Gunneridae</taxon>
        <taxon>Pentapetalae</taxon>
        <taxon>rosids</taxon>
        <taxon>fabids</taxon>
        <taxon>Rosales</taxon>
        <taxon>Cannabaceae</taxon>
        <taxon>Cannabis</taxon>
    </lineage>
</organism>
<name>A0A803QYL4_CANSA</name>
<dbReference type="Proteomes" id="UP000596661">
    <property type="component" value="Chromosome 4"/>
</dbReference>
<sequence length="62" mass="7434">MEKWPRPINLNSTRFSKFLCLAWNVTSRSWSRLTLLLVRPRWLSTPLPWLSEINRGLSTLRH</sequence>
<evidence type="ECO:0000313" key="1">
    <source>
        <dbReference type="EnsemblPlants" id="cds.novel_model_2957_5bd9a17a"/>
    </source>
</evidence>
<reference evidence="1" key="1">
    <citation type="submission" date="2018-11" db="EMBL/GenBank/DDBJ databases">
        <authorList>
            <person name="Grassa J C."/>
        </authorList>
    </citation>
    <scope>NUCLEOTIDE SEQUENCE [LARGE SCALE GENOMIC DNA]</scope>
</reference>
<dbReference type="Gramene" id="novel_model_2957_5bd9a17a">
    <property type="protein sequence ID" value="cds.novel_model_2957_5bd9a17a"/>
    <property type="gene ID" value="novel_gene_1581_5bd9a17a"/>
</dbReference>
<evidence type="ECO:0000313" key="2">
    <source>
        <dbReference type="Proteomes" id="UP000596661"/>
    </source>
</evidence>
<protein>
    <submittedName>
        <fullName evidence="1">Uncharacterized protein</fullName>
    </submittedName>
</protein>
<proteinExistence type="predicted"/>